<dbReference type="RefSeq" id="WP_006669803.1">
    <property type="nucleotide sequence ID" value="NZ_ABYK01000028.1"/>
</dbReference>
<dbReference type="PANTHER" id="PTHR10545:SF29">
    <property type="entry name" value="GH14572P-RELATED"/>
    <property type="match status" value="1"/>
</dbReference>
<keyword evidence="2 5" id="KW-0808">Transferase</keyword>
<reference evidence="5 6" key="1">
    <citation type="journal article" date="2011" name="Appl. Environ. Microbiol.">
        <title>Contribution of a Sodium Ion Gradient to Energy Conservation during Fermentation in the Cyanobacterium Arthrospira (Spirulina) maxima CS-328.</title>
        <authorList>
            <person name="Carrieri D."/>
            <person name="Ananyev G."/>
            <person name="Lenz O."/>
            <person name="Bryant D.A."/>
            <person name="Dismukes G.C."/>
        </authorList>
    </citation>
    <scope>NUCLEOTIDE SEQUENCE [LARGE SCALE GENOMIC DNA]</scope>
    <source>
        <strain evidence="5 6">CS-328</strain>
    </source>
</reference>
<dbReference type="SUPFAM" id="SSF55729">
    <property type="entry name" value="Acyl-CoA N-acyltransferases (Nat)"/>
    <property type="match status" value="1"/>
</dbReference>
<comment type="similarity">
    <text evidence="1">Belongs to the acetyltransferase family.</text>
</comment>
<dbReference type="PROSITE" id="PS51186">
    <property type="entry name" value="GNAT"/>
    <property type="match status" value="1"/>
</dbReference>
<dbReference type="Pfam" id="PF00583">
    <property type="entry name" value="Acetyltransf_1"/>
    <property type="match status" value="1"/>
</dbReference>
<dbReference type="FunFam" id="3.40.630.30:FF:000064">
    <property type="entry name" value="GNAT family acetyltransferase"/>
    <property type="match status" value="1"/>
</dbReference>
<gene>
    <name evidence="5" type="ORF">AmaxDRAFT_3500</name>
</gene>
<evidence type="ECO:0000256" key="1">
    <source>
        <dbReference type="ARBA" id="ARBA00008694"/>
    </source>
</evidence>
<comment type="caution">
    <text evidence="5">The sequence shown here is derived from an EMBL/GenBank/DDBJ whole genome shotgun (WGS) entry which is preliminary data.</text>
</comment>
<dbReference type="Gene3D" id="3.40.630.30">
    <property type="match status" value="1"/>
</dbReference>
<dbReference type="PANTHER" id="PTHR10545">
    <property type="entry name" value="DIAMINE N-ACETYLTRANSFERASE"/>
    <property type="match status" value="1"/>
</dbReference>
<evidence type="ECO:0000313" key="5">
    <source>
        <dbReference type="EMBL" id="EDZ93725.1"/>
    </source>
</evidence>
<evidence type="ECO:0000256" key="3">
    <source>
        <dbReference type="ARBA" id="ARBA00023315"/>
    </source>
</evidence>
<dbReference type="AlphaFoldDB" id="B5W402"/>
<evidence type="ECO:0000259" key="4">
    <source>
        <dbReference type="PROSITE" id="PS51186"/>
    </source>
</evidence>
<evidence type="ECO:0000313" key="6">
    <source>
        <dbReference type="Proteomes" id="UP000004061"/>
    </source>
</evidence>
<keyword evidence="3" id="KW-0012">Acyltransferase</keyword>
<dbReference type="EMBL" id="ABYK01000028">
    <property type="protein sequence ID" value="EDZ93725.1"/>
    <property type="molecule type" value="Genomic_DNA"/>
</dbReference>
<dbReference type="Proteomes" id="UP000004061">
    <property type="component" value="Unassembled WGS sequence"/>
</dbReference>
<protein>
    <submittedName>
        <fullName evidence="5">GCN5-related N-acetyltransferase</fullName>
    </submittedName>
</protein>
<feature type="domain" description="N-acetyltransferase" evidence="4">
    <location>
        <begin position="5"/>
        <end position="158"/>
    </location>
</feature>
<evidence type="ECO:0000256" key="2">
    <source>
        <dbReference type="ARBA" id="ARBA00022679"/>
    </source>
</evidence>
<keyword evidence="6" id="KW-1185">Reference proteome</keyword>
<organism evidence="5 6">
    <name type="scientific">Limnospira maxima CS-328</name>
    <dbReference type="NCBI Taxonomy" id="513049"/>
    <lineage>
        <taxon>Bacteria</taxon>
        <taxon>Bacillati</taxon>
        <taxon>Cyanobacteriota</taxon>
        <taxon>Cyanophyceae</taxon>
        <taxon>Oscillatoriophycideae</taxon>
        <taxon>Oscillatoriales</taxon>
        <taxon>Sirenicapillariaceae</taxon>
        <taxon>Limnospira</taxon>
    </lineage>
</organism>
<dbReference type="InterPro" id="IPR016181">
    <property type="entry name" value="Acyl_CoA_acyltransferase"/>
</dbReference>
<accession>B5W402</accession>
<dbReference type="GO" id="GO:0008080">
    <property type="term" value="F:N-acetyltransferase activity"/>
    <property type="evidence" value="ECO:0007669"/>
    <property type="project" value="UniProtKB-ARBA"/>
</dbReference>
<dbReference type="InterPro" id="IPR051016">
    <property type="entry name" value="Diverse_Substrate_AcTransf"/>
</dbReference>
<proteinExistence type="inferred from homology"/>
<dbReference type="InterPro" id="IPR000182">
    <property type="entry name" value="GNAT_dom"/>
</dbReference>
<sequence length="159" mass="18386">MPAQLIIRPATVDDVPVIWALIKALAEYEKLSHQVTGDLETLKQYLFGDRPMAEVIIAEWEQKTVGFALFFHNFSTFLTQPGIHLEDLFVMPEYRGLGIGKALIQQVAQVALERRYGRLEWTVLDWNQSAIAFYQHIGATILPEWRICRVVDYQRLLQQ</sequence>
<dbReference type="CDD" id="cd04301">
    <property type="entry name" value="NAT_SF"/>
    <property type="match status" value="1"/>
</dbReference>
<name>B5W402_LIMMA</name>